<name>A0A075G6W8_9EURY</name>
<dbReference type="SUPFAM" id="SSF49299">
    <property type="entry name" value="PKD domain"/>
    <property type="match status" value="1"/>
</dbReference>
<dbReference type="Gene3D" id="2.130.10.10">
    <property type="entry name" value="YVTN repeat-like/Quinoprotein amine dehydrogenase"/>
    <property type="match status" value="1"/>
</dbReference>
<feature type="compositionally biased region" description="Acidic residues" evidence="1">
    <location>
        <begin position="234"/>
        <end position="244"/>
    </location>
</feature>
<dbReference type="InterPro" id="IPR000601">
    <property type="entry name" value="PKD_dom"/>
</dbReference>
<protein>
    <recommendedName>
        <fullName evidence="2">PKD domain-containing protein</fullName>
    </recommendedName>
</protein>
<dbReference type="AlphaFoldDB" id="A0A075G6W8"/>
<dbReference type="EMBL" id="KF900508">
    <property type="protein sequence ID" value="AIE97462.1"/>
    <property type="molecule type" value="Genomic_DNA"/>
</dbReference>
<dbReference type="SUPFAM" id="SSF63829">
    <property type="entry name" value="Calcium-dependent phosphotriesterase"/>
    <property type="match status" value="1"/>
</dbReference>
<accession>A0A075G6W8</accession>
<dbReference type="InterPro" id="IPR015943">
    <property type="entry name" value="WD40/YVTN_repeat-like_dom_sf"/>
</dbReference>
<dbReference type="InterPro" id="IPR013783">
    <property type="entry name" value="Ig-like_fold"/>
</dbReference>
<evidence type="ECO:0000259" key="2">
    <source>
        <dbReference type="Pfam" id="PF18911"/>
    </source>
</evidence>
<reference evidence="3" key="1">
    <citation type="journal article" date="2014" name="Genome Biol. Evol.">
        <title>Pangenome evidence for extensive interdomain horizontal transfer affecting lineage core and shell genes in uncultured planktonic thaumarchaeota and euryarchaeota.</title>
        <authorList>
            <person name="Deschamps P."/>
            <person name="Zivanovic Y."/>
            <person name="Moreira D."/>
            <person name="Rodriguez-Valera F."/>
            <person name="Lopez-Garcia P."/>
        </authorList>
    </citation>
    <scope>NUCLEOTIDE SEQUENCE</scope>
</reference>
<proteinExistence type="predicted"/>
<sequence>MADGSGCLTVLATDGSESAKSHVGHPTGLASAEDGTCAVALEDGRLLILGPKLEVLHDSPAAEDDVETISCMAFRSDGVLVVARNSLGMTVDERPENRLECWHPERGLVNTSELPARATTLMAIGSGVVVGCFDGSLLILDIGERQERLIAELDYQISGVCAWDDDLLVASWFDVFRITTGGEVIWQFEHIGVVEHILGLGERVAVLGDDRKGRTPAPMIILDPDMPPRHDDFLTAEEPAEPSSDEFSGSLSEEEEQMADKRPALPEQARGILDTLEEEIEIKVDEQAVEADLLEDLSASARAINLPPVANAGDDRTVDVDEEGKATVLLDGGRSYDPDGTIEGWAWEDGKGTVIGDTPQVRVRIASGVHVFHLTVTDDRGASTKSMITVQAR</sequence>
<feature type="domain" description="PKD" evidence="2">
    <location>
        <begin position="305"/>
        <end position="388"/>
    </location>
</feature>
<organism evidence="3">
    <name type="scientific">uncultured marine group II/III euryarchaeote KM3_01_B07</name>
    <dbReference type="NCBI Taxonomy" id="1457832"/>
    <lineage>
        <taxon>Archaea</taxon>
        <taxon>Methanobacteriati</taxon>
        <taxon>Methanobacteriota</taxon>
        <taxon>environmental samples</taxon>
    </lineage>
</organism>
<dbReference type="InterPro" id="IPR035986">
    <property type="entry name" value="PKD_dom_sf"/>
</dbReference>
<dbReference type="Pfam" id="PF18911">
    <property type="entry name" value="PKD_4"/>
    <property type="match status" value="1"/>
</dbReference>
<feature type="region of interest" description="Disordered" evidence="1">
    <location>
        <begin position="233"/>
        <end position="265"/>
    </location>
</feature>
<evidence type="ECO:0000256" key="1">
    <source>
        <dbReference type="SAM" id="MobiDB-lite"/>
    </source>
</evidence>
<dbReference type="CDD" id="cd00146">
    <property type="entry name" value="PKD"/>
    <property type="match status" value="1"/>
</dbReference>
<dbReference type="Gene3D" id="2.60.40.10">
    <property type="entry name" value="Immunoglobulins"/>
    <property type="match status" value="1"/>
</dbReference>
<evidence type="ECO:0000313" key="3">
    <source>
        <dbReference type="EMBL" id="AIE97462.1"/>
    </source>
</evidence>